<name>A0A0B7C759_9EUPU</name>
<evidence type="ECO:0000313" key="1">
    <source>
        <dbReference type="EMBL" id="CEL00275.1"/>
    </source>
</evidence>
<feature type="non-terminal residue" evidence="1">
    <location>
        <position position="1"/>
    </location>
</feature>
<gene>
    <name evidence="1" type="primary">ORF223303</name>
</gene>
<dbReference type="AlphaFoldDB" id="A0A0B7C759"/>
<reference evidence="1" key="1">
    <citation type="submission" date="2014-12" db="EMBL/GenBank/DDBJ databases">
        <title>Insight into the proteome of Arion vulgaris.</title>
        <authorList>
            <person name="Aradska J."/>
            <person name="Bulat T."/>
            <person name="Smidak R."/>
            <person name="Sarate P."/>
            <person name="Gangsoo J."/>
            <person name="Sialana F."/>
            <person name="Bilban M."/>
            <person name="Lubec G."/>
        </authorList>
    </citation>
    <scope>NUCLEOTIDE SEQUENCE</scope>
    <source>
        <tissue evidence="1">Skin</tissue>
    </source>
</reference>
<protein>
    <submittedName>
        <fullName evidence="1">Uncharacterized protein</fullName>
    </submittedName>
</protein>
<dbReference type="EMBL" id="HACG01053404">
    <property type="protein sequence ID" value="CEL00275.1"/>
    <property type="molecule type" value="Transcribed_RNA"/>
</dbReference>
<proteinExistence type="predicted"/>
<accession>A0A0B7C759</accession>
<sequence length="49" mass="5666">YINTHMPILQSNDRGHGFWKTRQGTTKTTVTKGHTKIVHTMKEEARELS</sequence>
<organism evidence="1">
    <name type="scientific">Arion vulgaris</name>
    <dbReference type="NCBI Taxonomy" id="1028688"/>
    <lineage>
        <taxon>Eukaryota</taxon>
        <taxon>Metazoa</taxon>
        <taxon>Spiralia</taxon>
        <taxon>Lophotrochozoa</taxon>
        <taxon>Mollusca</taxon>
        <taxon>Gastropoda</taxon>
        <taxon>Heterobranchia</taxon>
        <taxon>Euthyneura</taxon>
        <taxon>Panpulmonata</taxon>
        <taxon>Eupulmonata</taxon>
        <taxon>Stylommatophora</taxon>
        <taxon>Helicina</taxon>
        <taxon>Arionoidea</taxon>
        <taxon>Arionidae</taxon>
        <taxon>Arion</taxon>
    </lineage>
</organism>